<dbReference type="InterPro" id="IPR036390">
    <property type="entry name" value="WH_DNA-bd_sf"/>
</dbReference>
<name>A0ABZ2EKQ5_9BACT</name>
<organism evidence="5 6">
    <name type="scientific">Mycovorax composti</name>
    <dbReference type="NCBI Taxonomy" id="2962693"/>
    <lineage>
        <taxon>Bacteria</taxon>
        <taxon>Pseudomonadati</taxon>
        <taxon>Bacteroidota</taxon>
        <taxon>Chitinophagia</taxon>
        <taxon>Chitinophagales</taxon>
        <taxon>Chitinophagaceae</taxon>
        <taxon>Mycovorax</taxon>
    </lineage>
</organism>
<sequence>MAYSVKTSSTNFQNKTHLKEFCSIFKALDFIGGRWKVNILAYLFEHDSLRFKELKRLLEGISERMLSAKLKELESDGLITKETFPEVPPRVEYKLTEFGRTLRPVLESLNEWGKATNSSK</sequence>
<protein>
    <submittedName>
        <fullName evidence="5">HTH-type transcriptional regulator YybR</fullName>
    </submittedName>
</protein>
<dbReference type="Proteomes" id="UP001321305">
    <property type="component" value="Chromosome"/>
</dbReference>
<dbReference type="PANTHER" id="PTHR33204:SF29">
    <property type="entry name" value="TRANSCRIPTIONAL REGULATOR"/>
    <property type="match status" value="1"/>
</dbReference>
<keyword evidence="1" id="KW-0805">Transcription regulation</keyword>
<accession>A0ABZ2EKQ5</accession>
<evidence type="ECO:0000313" key="6">
    <source>
        <dbReference type="Proteomes" id="UP001321305"/>
    </source>
</evidence>
<dbReference type="PROSITE" id="PS51118">
    <property type="entry name" value="HTH_HXLR"/>
    <property type="match status" value="1"/>
</dbReference>
<evidence type="ECO:0000256" key="1">
    <source>
        <dbReference type="ARBA" id="ARBA00023015"/>
    </source>
</evidence>
<evidence type="ECO:0000313" key="5">
    <source>
        <dbReference type="EMBL" id="WWC84069.1"/>
    </source>
</evidence>
<dbReference type="InterPro" id="IPR002577">
    <property type="entry name" value="HTH_HxlR"/>
</dbReference>
<keyword evidence="6" id="KW-1185">Reference proteome</keyword>
<dbReference type="RefSeq" id="WP_409965648.1">
    <property type="nucleotide sequence ID" value="NZ_CP144143.1"/>
</dbReference>
<dbReference type="EMBL" id="CP144143">
    <property type="protein sequence ID" value="WWC84069.1"/>
    <property type="molecule type" value="Genomic_DNA"/>
</dbReference>
<evidence type="ECO:0000259" key="4">
    <source>
        <dbReference type="PROSITE" id="PS51118"/>
    </source>
</evidence>
<dbReference type="SUPFAM" id="SSF46785">
    <property type="entry name" value="Winged helix' DNA-binding domain"/>
    <property type="match status" value="1"/>
</dbReference>
<keyword evidence="2" id="KW-0238">DNA-binding</keyword>
<dbReference type="InterPro" id="IPR036388">
    <property type="entry name" value="WH-like_DNA-bd_sf"/>
</dbReference>
<evidence type="ECO:0000256" key="2">
    <source>
        <dbReference type="ARBA" id="ARBA00023125"/>
    </source>
</evidence>
<dbReference type="PANTHER" id="PTHR33204">
    <property type="entry name" value="TRANSCRIPTIONAL REGULATOR, MARR FAMILY"/>
    <property type="match status" value="1"/>
</dbReference>
<reference evidence="6" key="1">
    <citation type="submission" date="2024-01" db="EMBL/GenBank/DDBJ databases">
        <title>Mycovorax composti gen. nov. sp. nov., a member of the family Chitinophagaceae isolated from button mushroom compost.</title>
        <authorList>
            <person name="Thai M."/>
            <person name="Bell T.L."/>
            <person name="Kertesz M.A."/>
        </authorList>
    </citation>
    <scope>NUCLEOTIDE SEQUENCE [LARGE SCALE GENOMIC DNA]</scope>
    <source>
        <strain evidence="6">C216</strain>
    </source>
</reference>
<dbReference type="Gene3D" id="1.10.10.10">
    <property type="entry name" value="Winged helix-like DNA-binding domain superfamily/Winged helix DNA-binding domain"/>
    <property type="match status" value="1"/>
</dbReference>
<feature type="domain" description="HTH hxlR-type" evidence="4">
    <location>
        <begin position="22"/>
        <end position="120"/>
    </location>
</feature>
<gene>
    <name evidence="5" type="primary">yybR</name>
    <name evidence="5" type="ORF">PIECOFPK_01802</name>
</gene>
<keyword evidence="3" id="KW-0804">Transcription</keyword>
<evidence type="ECO:0000256" key="3">
    <source>
        <dbReference type="ARBA" id="ARBA00023163"/>
    </source>
</evidence>
<dbReference type="Pfam" id="PF01638">
    <property type="entry name" value="HxlR"/>
    <property type="match status" value="1"/>
</dbReference>
<proteinExistence type="predicted"/>